<dbReference type="InterPro" id="IPR016130">
    <property type="entry name" value="Tyr_Pase_AS"/>
</dbReference>
<dbReference type="Pfam" id="PF00102">
    <property type="entry name" value="Y_phosphatase"/>
    <property type="match status" value="1"/>
</dbReference>
<dbReference type="PROSITE" id="PS00383">
    <property type="entry name" value="TYR_PHOSPHATASE_1"/>
    <property type="match status" value="1"/>
</dbReference>
<feature type="domain" description="Tyrosine-protein phosphatase" evidence="4">
    <location>
        <begin position="326"/>
        <end position="658"/>
    </location>
</feature>
<comment type="caution">
    <text evidence="7">The sequence shown here is derived from an EMBL/GenBank/DDBJ whole genome shotgun (WGS) entry which is preliminary data.</text>
</comment>
<dbReference type="PANTHER" id="PTHR19134">
    <property type="entry name" value="RECEPTOR-TYPE TYROSINE-PROTEIN PHOSPHATASE"/>
    <property type="match status" value="1"/>
</dbReference>
<proteinExistence type="inferred from homology"/>
<dbReference type="Gene3D" id="3.90.190.10">
    <property type="entry name" value="Protein tyrosine phosphatase superfamily"/>
    <property type="match status" value="1"/>
</dbReference>
<dbReference type="EMBL" id="JAEPRD010000111">
    <property type="protein sequence ID" value="KAG2198422.1"/>
    <property type="molecule type" value="Genomic_DNA"/>
</dbReference>
<dbReference type="GO" id="GO:0004725">
    <property type="term" value="F:protein tyrosine phosphatase activity"/>
    <property type="evidence" value="ECO:0007669"/>
    <property type="project" value="UniProtKB-EC"/>
</dbReference>
<dbReference type="Pfam" id="PF00581">
    <property type="entry name" value="Rhodanese"/>
    <property type="match status" value="1"/>
</dbReference>
<reference evidence="7" key="1">
    <citation type="submission" date="2020-12" db="EMBL/GenBank/DDBJ databases">
        <title>Metabolic potential, ecology and presence of endohyphal bacteria is reflected in genomic diversity of Mucoromycotina.</title>
        <authorList>
            <person name="Muszewska A."/>
            <person name="Okrasinska A."/>
            <person name="Steczkiewicz K."/>
            <person name="Drgas O."/>
            <person name="Orlowska M."/>
            <person name="Perlinska-Lenart U."/>
            <person name="Aleksandrzak-Piekarczyk T."/>
            <person name="Szatraj K."/>
            <person name="Zielenkiewicz U."/>
            <person name="Pilsyk S."/>
            <person name="Malc E."/>
            <person name="Mieczkowski P."/>
            <person name="Kruszewska J.S."/>
            <person name="Biernat P."/>
            <person name="Pawlowska J."/>
        </authorList>
    </citation>
    <scope>NUCLEOTIDE SEQUENCE</scope>
    <source>
        <strain evidence="7">WA0000017839</strain>
    </source>
</reference>
<evidence type="ECO:0000259" key="4">
    <source>
        <dbReference type="PROSITE" id="PS50055"/>
    </source>
</evidence>
<comment type="similarity">
    <text evidence="1">Belongs to the protein-tyrosine phosphatase family. Non-receptor class subfamily.</text>
</comment>
<feature type="region of interest" description="Disordered" evidence="3">
    <location>
        <begin position="673"/>
        <end position="703"/>
    </location>
</feature>
<feature type="compositionally biased region" description="Polar residues" evidence="3">
    <location>
        <begin position="673"/>
        <end position="695"/>
    </location>
</feature>
<organism evidence="7 8">
    <name type="scientific">Mucor saturninus</name>
    <dbReference type="NCBI Taxonomy" id="64648"/>
    <lineage>
        <taxon>Eukaryota</taxon>
        <taxon>Fungi</taxon>
        <taxon>Fungi incertae sedis</taxon>
        <taxon>Mucoromycota</taxon>
        <taxon>Mucoromycotina</taxon>
        <taxon>Mucoromycetes</taxon>
        <taxon>Mucorales</taxon>
        <taxon>Mucorineae</taxon>
        <taxon>Mucoraceae</taxon>
        <taxon>Mucor</taxon>
    </lineage>
</organism>
<dbReference type="SUPFAM" id="SSF52799">
    <property type="entry name" value="(Phosphotyrosine protein) phosphatases II"/>
    <property type="match status" value="1"/>
</dbReference>
<dbReference type="CDD" id="cd00047">
    <property type="entry name" value="PTPc"/>
    <property type="match status" value="1"/>
</dbReference>
<evidence type="ECO:0000313" key="7">
    <source>
        <dbReference type="EMBL" id="KAG2198422.1"/>
    </source>
</evidence>
<dbReference type="InterPro" id="IPR003595">
    <property type="entry name" value="Tyr_Pase_cat"/>
</dbReference>
<dbReference type="InterPro" id="IPR029021">
    <property type="entry name" value="Prot-tyrosine_phosphatase-like"/>
</dbReference>
<dbReference type="InterPro" id="IPR001763">
    <property type="entry name" value="Rhodanese-like_dom"/>
</dbReference>
<evidence type="ECO:0000259" key="6">
    <source>
        <dbReference type="PROSITE" id="PS50206"/>
    </source>
</evidence>
<evidence type="ECO:0000256" key="3">
    <source>
        <dbReference type="SAM" id="MobiDB-lite"/>
    </source>
</evidence>
<sequence>MSITYESPNQYMSDNTSLFSTSDNEATPSFASSATASTVQPSIPMNQEFMNVIQSRQLQGFNKNATFYRHQNIEDLKPIDSSTMHTLMLNKQLLIIDVRAYSYFAKTRIRSAINVSIPSVLLKRPAYSLEKVCESITYDEKAADRLRLWSQATHIVFYDHSSYSPSDSGNSTTAILLGSKLRSAGYKGQLNYLQGGLKVFYELHVNQCEIGPFNQQPPVFNRSKRPTNIQLPLPTSQVTSGVNPFFTNIRQNLELSHGPLKERFDVRLPWGLLNKDGAIYSNSPLSLSSHHPRFGLAGSSVDVKGNLQLPNWIRDIMDTENGPKKLAEMYELLERTEQKRLSTIMKHHSKQSNDDHFPFSIASSMEKGALNRYNNIWPYEYSRVRLNQTNDDYINANYIQYATIKKDITIDPISQSDHEIRLAQEGLLTQASLRTMDRVNVGLDCNRKYISTQGPLPTTFNDFWKMVWDENSQVIVMLTQEMEMNKIKCHQYWPSTMHVPEKYGAYTVTLLSESTKYILNMNDKRERNEDDLIMIRKFSLKHEGQDERMITQLQYTGWTDFGVPDQPIGILELVHQADAASREDMGPMIVHCSAGCGRSGTFCVIDTIIQRLWHERDVYTCSSTDKINQTVSRFREQRMSMVQTHRQYVFCYEVVLWWLLGYGNLPVSQPTSPSVSIESVSKNSVESQERPSSIGSMVDDFKE</sequence>
<dbReference type="InterPro" id="IPR036873">
    <property type="entry name" value="Rhodanese-like_dom_sf"/>
</dbReference>
<accession>A0A8H7QTG5</accession>
<protein>
    <recommendedName>
        <fullName evidence="2">protein-tyrosine-phosphatase</fullName>
        <ecNumber evidence="2">3.1.3.48</ecNumber>
    </recommendedName>
</protein>
<dbReference type="AlphaFoldDB" id="A0A8H7QTG5"/>
<dbReference type="PROSITE" id="PS50056">
    <property type="entry name" value="TYR_PHOSPHATASE_2"/>
    <property type="match status" value="1"/>
</dbReference>
<dbReference type="PROSITE" id="PS50055">
    <property type="entry name" value="TYR_PHOSPHATASE_PTP"/>
    <property type="match status" value="1"/>
</dbReference>
<name>A0A8H7QTG5_9FUNG</name>
<feature type="non-terminal residue" evidence="7">
    <location>
        <position position="1"/>
    </location>
</feature>
<dbReference type="InterPro" id="IPR000387">
    <property type="entry name" value="Tyr_Pase_dom"/>
</dbReference>
<dbReference type="SUPFAM" id="SSF52821">
    <property type="entry name" value="Rhodanese/Cell cycle control phosphatase"/>
    <property type="match status" value="1"/>
</dbReference>
<evidence type="ECO:0000259" key="5">
    <source>
        <dbReference type="PROSITE" id="PS50056"/>
    </source>
</evidence>
<dbReference type="Gene3D" id="3.40.250.10">
    <property type="entry name" value="Rhodanese-like domain"/>
    <property type="match status" value="1"/>
</dbReference>
<dbReference type="PANTHER" id="PTHR19134:SF561">
    <property type="entry name" value="PROTEIN TYROSINE PHOSPHATASE 36E, ISOFORM A"/>
    <property type="match status" value="1"/>
</dbReference>
<dbReference type="PROSITE" id="PS50206">
    <property type="entry name" value="RHODANESE_3"/>
    <property type="match status" value="1"/>
</dbReference>
<dbReference type="InterPro" id="IPR000242">
    <property type="entry name" value="PTP_cat"/>
</dbReference>
<dbReference type="PRINTS" id="PR00700">
    <property type="entry name" value="PRTYPHPHTASE"/>
</dbReference>
<evidence type="ECO:0000313" key="8">
    <source>
        <dbReference type="Proteomes" id="UP000603453"/>
    </source>
</evidence>
<dbReference type="Proteomes" id="UP000603453">
    <property type="component" value="Unassembled WGS sequence"/>
</dbReference>
<gene>
    <name evidence="7" type="ORF">INT47_008999</name>
</gene>
<feature type="domain" description="Rhodanese" evidence="6">
    <location>
        <begin position="89"/>
        <end position="209"/>
    </location>
</feature>
<keyword evidence="8" id="KW-1185">Reference proteome</keyword>
<dbReference type="SMART" id="SM00404">
    <property type="entry name" value="PTPc_motif"/>
    <property type="match status" value="1"/>
</dbReference>
<evidence type="ECO:0000256" key="2">
    <source>
        <dbReference type="ARBA" id="ARBA00013064"/>
    </source>
</evidence>
<dbReference type="InterPro" id="IPR050348">
    <property type="entry name" value="Protein-Tyr_Phosphatase"/>
</dbReference>
<dbReference type="OrthoDB" id="6058203at2759"/>
<dbReference type="CDD" id="cd01446">
    <property type="entry name" value="DSP_MapKP"/>
    <property type="match status" value="1"/>
</dbReference>
<dbReference type="SMART" id="SM00194">
    <property type="entry name" value="PTPc"/>
    <property type="match status" value="1"/>
</dbReference>
<dbReference type="EC" id="3.1.3.48" evidence="2"/>
<evidence type="ECO:0000256" key="1">
    <source>
        <dbReference type="ARBA" id="ARBA00009649"/>
    </source>
</evidence>
<feature type="domain" description="Tyrosine specific protein phosphatases" evidence="5">
    <location>
        <begin position="568"/>
        <end position="649"/>
    </location>
</feature>